<dbReference type="PANTHER" id="PTHR43060">
    <property type="entry name" value="3-HYDROXYISOBUTYRATE DEHYDROGENASE-LIKE 1, MITOCHONDRIAL-RELATED"/>
    <property type="match status" value="1"/>
</dbReference>
<dbReference type="GO" id="GO:0050661">
    <property type="term" value="F:NADP binding"/>
    <property type="evidence" value="ECO:0007669"/>
    <property type="project" value="InterPro"/>
</dbReference>
<keyword evidence="2" id="KW-0560">Oxidoreductase</keyword>
<dbReference type="PROSITE" id="PS00895">
    <property type="entry name" value="3_HYDROXYISOBUT_DH"/>
    <property type="match status" value="1"/>
</dbReference>
<dbReference type="GO" id="GO:0051287">
    <property type="term" value="F:NAD binding"/>
    <property type="evidence" value="ECO:0007669"/>
    <property type="project" value="InterPro"/>
</dbReference>
<dbReference type="InterPro" id="IPR006115">
    <property type="entry name" value="6PGDH_NADP-bd"/>
</dbReference>
<dbReference type="InterPro" id="IPR036291">
    <property type="entry name" value="NAD(P)-bd_dom_sf"/>
</dbReference>
<dbReference type="InterPro" id="IPR002204">
    <property type="entry name" value="3-OH-isobutyrate_DH-rel_CS"/>
</dbReference>
<dbReference type="Pfam" id="PF03446">
    <property type="entry name" value="NAD_binding_2"/>
    <property type="match status" value="1"/>
</dbReference>
<dbReference type="SUPFAM" id="SSF51735">
    <property type="entry name" value="NAD(P)-binding Rossmann-fold domains"/>
    <property type="match status" value="1"/>
</dbReference>
<keyword evidence="8" id="KW-1185">Reference proteome</keyword>
<dbReference type="KEGG" id="mgor:H0P51_07690"/>
<sequence length="275" mass="28404">MTTPRIGFVGLGSQGGPMARRIIEDGFPTTLWARRPESLRPFDGSGADYAADRRALGAASDVLCLCVVGDADVDQVLRGDDGALATMAAGGIVVIHSTVHPQTCRRLQKDYPTIHFVDAPVSGGGHQAAAKSLLVMVGGEDEAIARCRPVLDTFANPVVRLGALGAGQAAKLLNNSLFTAQLGLAASTFALARDLGVDLDALTAILSAGSARSYAAEIVANSDYNLSVIAELAGTLLAKDVGILTDVVGDDAPELLKMATATIAAMHSNEPTRAR</sequence>
<dbReference type="AlphaFoldDB" id="A0A7D6E7W9"/>
<evidence type="ECO:0000259" key="6">
    <source>
        <dbReference type="Pfam" id="PF14833"/>
    </source>
</evidence>
<feature type="domain" description="6-phosphogluconate dehydrogenase NADP-binding" evidence="5">
    <location>
        <begin position="5"/>
        <end position="160"/>
    </location>
</feature>
<dbReference type="SUPFAM" id="SSF48179">
    <property type="entry name" value="6-phosphogluconate dehydrogenase C-terminal domain-like"/>
    <property type="match status" value="1"/>
</dbReference>
<evidence type="ECO:0000313" key="7">
    <source>
        <dbReference type="EMBL" id="QLL08783.1"/>
    </source>
</evidence>
<dbReference type="EMBL" id="CP059165">
    <property type="protein sequence ID" value="QLL08783.1"/>
    <property type="molecule type" value="Genomic_DNA"/>
</dbReference>
<keyword evidence="3" id="KW-0520">NAD</keyword>
<dbReference type="PIRSF" id="PIRSF000103">
    <property type="entry name" value="HIBADH"/>
    <property type="match status" value="1"/>
</dbReference>
<gene>
    <name evidence="7" type="ORF">H0P51_07690</name>
</gene>
<dbReference type="Proteomes" id="UP000510682">
    <property type="component" value="Chromosome"/>
</dbReference>
<protein>
    <submittedName>
        <fullName evidence="7">NAD(P)-dependent oxidoreductase</fullName>
    </submittedName>
</protein>
<evidence type="ECO:0000256" key="1">
    <source>
        <dbReference type="ARBA" id="ARBA00009080"/>
    </source>
</evidence>
<dbReference type="RefSeq" id="WP_180917368.1">
    <property type="nucleotide sequence ID" value="NZ_CP059165.1"/>
</dbReference>
<evidence type="ECO:0000256" key="4">
    <source>
        <dbReference type="PIRSR" id="PIRSR000103-1"/>
    </source>
</evidence>
<evidence type="ECO:0000313" key="8">
    <source>
        <dbReference type="Proteomes" id="UP000510682"/>
    </source>
</evidence>
<evidence type="ECO:0000256" key="2">
    <source>
        <dbReference type="ARBA" id="ARBA00023002"/>
    </source>
</evidence>
<evidence type="ECO:0000256" key="3">
    <source>
        <dbReference type="ARBA" id="ARBA00023027"/>
    </source>
</evidence>
<reference evidence="7" key="2">
    <citation type="submission" date="2020-07" db="EMBL/GenBank/DDBJ databases">
        <authorList>
            <person name="Yu X."/>
        </authorList>
    </citation>
    <scope>NUCLEOTIDE SEQUENCE [LARGE SCALE GENOMIC DNA]</scope>
    <source>
        <strain evidence="7">24T</strain>
    </source>
</reference>
<feature type="active site" evidence="4">
    <location>
        <position position="171"/>
    </location>
</feature>
<dbReference type="PANTHER" id="PTHR43060:SF15">
    <property type="entry name" value="3-HYDROXYISOBUTYRATE DEHYDROGENASE-LIKE 1, MITOCHONDRIAL-RELATED"/>
    <property type="match status" value="1"/>
</dbReference>
<comment type="similarity">
    <text evidence="1">Belongs to the HIBADH-related family.</text>
</comment>
<proteinExistence type="inferred from homology"/>
<dbReference type="InterPro" id="IPR013328">
    <property type="entry name" value="6PGD_dom2"/>
</dbReference>
<dbReference type="InterPro" id="IPR008927">
    <property type="entry name" value="6-PGluconate_DH-like_C_sf"/>
</dbReference>
<dbReference type="GO" id="GO:0016054">
    <property type="term" value="P:organic acid catabolic process"/>
    <property type="evidence" value="ECO:0007669"/>
    <property type="project" value="UniProtKB-ARBA"/>
</dbReference>
<dbReference type="Pfam" id="PF14833">
    <property type="entry name" value="NAD_binding_11"/>
    <property type="match status" value="1"/>
</dbReference>
<dbReference type="Gene3D" id="3.40.50.720">
    <property type="entry name" value="NAD(P)-binding Rossmann-like Domain"/>
    <property type="match status" value="1"/>
</dbReference>
<organism evidence="7 8">
    <name type="scientific">Mycobacterium vicinigordonae</name>
    <dbReference type="NCBI Taxonomy" id="1719132"/>
    <lineage>
        <taxon>Bacteria</taxon>
        <taxon>Bacillati</taxon>
        <taxon>Actinomycetota</taxon>
        <taxon>Actinomycetes</taxon>
        <taxon>Mycobacteriales</taxon>
        <taxon>Mycobacteriaceae</taxon>
        <taxon>Mycobacterium</taxon>
    </lineage>
</organism>
<dbReference type="GO" id="GO:0016491">
    <property type="term" value="F:oxidoreductase activity"/>
    <property type="evidence" value="ECO:0007669"/>
    <property type="project" value="UniProtKB-KW"/>
</dbReference>
<dbReference type="InterPro" id="IPR015815">
    <property type="entry name" value="HIBADH-related"/>
</dbReference>
<evidence type="ECO:0000259" key="5">
    <source>
        <dbReference type="Pfam" id="PF03446"/>
    </source>
</evidence>
<dbReference type="InterPro" id="IPR029154">
    <property type="entry name" value="HIBADH-like_NADP-bd"/>
</dbReference>
<dbReference type="Gene3D" id="1.10.1040.10">
    <property type="entry name" value="N-(1-d-carboxylethyl)-l-norvaline Dehydrogenase, domain 2"/>
    <property type="match status" value="1"/>
</dbReference>
<name>A0A7D6E7W9_9MYCO</name>
<accession>A0A7D6E7W9</accession>
<reference evidence="7" key="1">
    <citation type="submission" date="2020-07" db="EMBL/GenBank/DDBJ databases">
        <title>Description of Mycobacterium gordonae subsp. intergordonae subsp.nov. and Mycobacterium gordonae subsp. gordonae subsp. nov.</title>
        <authorList>
            <person name="Huang H."/>
        </authorList>
    </citation>
    <scope>NUCLEOTIDE SEQUENCE [LARGE SCALE GENOMIC DNA]</scope>
    <source>
        <strain evidence="7">24T</strain>
    </source>
</reference>
<feature type="domain" description="3-hydroxyisobutyrate dehydrogenase-like NAD-binding" evidence="6">
    <location>
        <begin position="165"/>
        <end position="249"/>
    </location>
</feature>